<name>A0A558A9T0_9PSEU</name>
<protein>
    <submittedName>
        <fullName evidence="2">Uncharacterized protein</fullName>
    </submittedName>
</protein>
<organism evidence="2 3">
    <name type="scientific">Amycolatopsis acidiphila</name>
    <dbReference type="NCBI Taxonomy" id="715473"/>
    <lineage>
        <taxon>Bacteria</taxon>
        <taxon>Bacillati</taxon>
        <taxon>Actinomycetota</taxon>
        <taxon>Actinomycetes</taxon>
        <taxon>Pseudonocardiales</taxon>
        <taxon>Pseudonocardiaceae</taxon>
        <taxon>Amycolatopsis</taxon>
    </lineage>
</organism>
<dbReference type="OrthoDB" id="5196985at2"/>
<gene>
    <name evidence="2" type="ORF">FNH06_18480</name>
</gene>
<sequence length="97" mass="10373">MATESTPRTRKAGAFDIRLIIALLTGVYGIVLTIMGAAFTDDADMTKAAGVNINLWAGIALLIFTALFVLWAVLRPIRVPEEPTDVPNEPTDGTTAE</sequence>
<reference evidence="2 3" key="1">
    <citation type="submission" date="2019-07" db="EMBL/GenBank/DDBJ databases">
        <title>New species of Amycolatopsis and Streptomyces.</title>
        <authorList>
            <person name="Duangmal K."/>
            <person name="Teo W.F.A."/>
            <person name="Lipun K."/>
        </authorList>
    </citation>
    <scope>NUCLEOTIDE SEQUENCE [LARGE SCALE GENOMIC DNA]</scope>
    <source>
        <strain evidence="2 3">JCM 30562</strain>
    </source>
</reference>
<evidence type="ECO:0000313" key="2">
    <source>
        <dbReference type="EMBL" id="TVT21015.1"/>
    </source>
</evidence>
<feature type="transmembrane region" description="Helical" evidence="1">
    <location>
        <begin position="20"/>
        <end position="39"/>
    </location>
</feature>
<proteinExistence type="predicted"/>
<dbReference type="RefSeq" id="WP_144640167.1">
    <property type="nucleotide sequence ID" value="NZ_BNAX01000010.1"/>
</dbReference>
<evidence type="ECO:0000313" key="3">
    <source>
        <dbReference type="Proteomes" id="UP000318578"/>
    </source>
</evidence>
<keyword evidence="3" id="KW-1185">Reference proteome</keyword>
<feature type="transmembrane region" description="Helical" evidence="1">
    <location>
        <begin position="51"/>
        <end position="74"/>
    </location>
</feature>
<accession>A0A558A9T0</accession>
<keyword evidence="1" id="KW-0472">Membrane</keyword>
<keyword evidence="1" id="KW-1133">Transmembrane helix</keyword>
<dbReference type="EMBL" id="VJZA01000030">
    <property type="protein sequence ID" value="TVT21015.1"/>
    <property type="molecule type" value="Genomic_DNA"/>
</dbReference>
<evidence type="ECO:0000256" key="1">
    <source>
        <dbReference type="SAM" id="Phobius"/>
    </source>
</evidence>
<keyword evidence="1" id="KW-0812">Transmembrane</keyword>
<comment type="caution">
    <text evidence="2">The sequence shown here is derived from an EMBL/GenBank/DDBJ whole genome shotgun (WGS) entry which is preliminary data.</text>
</comment>
<dbReference type="Proteomes" id="UP000318578">
    <property type="component" value="Unassembled WGS sequence"/>
</dbReference>
<dbReference type="AlphaFoldDB" id="A0A558A9T0"/>